<proteinExistence type="predicted"/>
<evidence type="ECO:0008006" key="4">
    <source>
        <dbReference type="Google" id="ProtNLM"/>
    </source>
</evidence>
<dbReference type="InterPro" id="IPR006541">
    <property type="entry name" value="Bacteriocin_ass"/>
</dbReference>
<dbReference type="AlphaFoldDB" id="A0A1S8TVR7"/>
<dbReference type="RefSeq" id="WP_077846116.1">
    <property type="nucleotide sequence ID" value="NZ_LZZM01000051.1"/>
</dbReference>
<sequence>MKKIILFLTIVFFICSNLIYFKYFSLQKENSILYKNNVEISIVYNNTVNIDDFIKKIEYYSQNYNLNISQYVYLNDSTLNIYSSNIQYDNNIKLQYGTLPTENSNEYISNNAFNNESVGKIEFPKSDLNVKCYNFNQVKNVGLGNKFIISSNNSDSIFKIIDLFNENGQTKILPNLTIDKVNINFTLMPFLLTLLLISAFSLIICIAYYIVKNKSKFSLQNIFGYSILQIYYKVLISILLVILSGGLITNSIVSSYFYINSKSNYIFEFYWQSNIFLLISSSTIATLIIVFTFFANNRNINILTVLKGEKTTTKLDVIVLISKFLVSLIIFFITNSFFNQYNNLQNKLNNINYWDNTKNVYKTTLSDQGQYSSLALDRQYNNKLYLLYEDLKANKNAFIINSTDYMVLDEKNDDVTYVYNIAMKNGHKEYDTDGKSIVIDEGYLNVNPIESADNTSIKAKLNPNANVINILVPEKYKDIEQDIYNIYLDNFYFNKVTVNNHYNEALHLPLNTLLKSDLDVNIIYVRNNQKYFTYSNNTGSERDHHYITDPVCIIYDGKVDTSYIGAYVSDNLYFFDDSQGDAYQNILPYLNNSKTNQLVQSVTSLYKDVNQEINTLNEMNRSMLFAIVSLALISFVFSITYIRLYYQNNLYKLYLKKIMGYSFISIYGKLIYLILAINMISSILFSIYFKNIILIFVGLLTIIIEFIIVLISTYYLNNQNINKIIKGEK</sequence>
<organism evidence="2 3">
    <name type="scientific">Clostridium puniceum</name>
    <dbReference type="NCBI Taxonomy" id="29367"/>
    <lineage>
        <taxon>Bacteria</taxon>
        <taxon>Bacillati</taxon>
        <taxon>Bacillota</taxon>
        <taxon>Clostridia</taxon>
        <taxon>Eubacteriales</taxon>
        <taxon>Clostridiaceae</taxon>
        <taxon>Clostridium</taxon>
    </lineage>
</organism>
<evidence type="ECO:0000256" key="1">
    <source>
        <dbReference type="SAM" id="Phobius"/>
    </source>
</evidence>
<gene>
    <name evidence="2" type="ORF">CLPUN_08410</name>
</gene>
<keyword evidence="1" id="KW-0472">Membrane</keyword>
<dbReference type="Proteomes" id="UP000190890">
    <property type="component" value="Unassembled WGS sequence"/>
</dbReference>
<comment type="caution">
    <text evidence="2">The sequence shown here is derived from an EMBL/GenBank/DDBJ whole genome shotgun (WGS) entry which is preliminary data.</text>
</comment>
<protein>
    <recommendedName>
        <fullName evidence="4">Bacteriocin-associated integral membrane protein</fullName>
    </recommendedName>
</protein>
<dbReference type="EMBL" id="LZZM01000051">
    <property type="protein sequence ID" value="OOM81808.1"/>
    <property type="molecule type" value="Genomic_DNA"/>
</dbReference>
<feature type="transmembrane region" description="Helical" evidence="1">
    <location>
        <begin position="692"/>
        <end position="716"/>
    </location>
</feature>
<feature type="transmembrane region" description="Helical" evidence="1">
    <location>
        <begin position="623"/>
        <end position="646"/>
    </location>
</feature>
<dbReference type="Pfam" id="PF07242">
    <property type="entry name" value="DUF1430"/>
    <property type="match status" value="1"/>
</dbReference>
<dbReference type="STRING" id="29367.CLPUN_08410"/>
<reference evidence="2 3" key="1">
    <citation type="submission" date="2016-05" db="EMBL/GenBank/DDBJ databases">
        <title>Microbial solvent formation.</title>
        <authorList>
            <person name="Poehlein A."/>
            <person name="Montoya Solano J.D."/>
            <person name="Flitsch S."/>
            <person name="Krabben P."/>
            <person name="Duerre P."/>
            <person name="Daniel R."/>
        </authorList>
    </citation>
    <scope>NUCLEOTIDE SEQUENCE [LARGE SCALE GENOMIC DNA]</scope>
    <source>
        <strain evidence="2 3">DSM 2619</strain>
    </source>
</reference>
<feature type="transmembrane region" description="Helical" evidence="1">
    <location>
        <begin position="658"/>
        <end position="680"/>
    </location>
</feature>
<evidence type="ECO:0000313" key="3">
    <source>
        <dbReference type="Proteomes" id="UP000190890"/>
    </source>
</evidence>
<feature type="transmembrane region" description="Helical" evidence="1">
    <location>
        <begin position="232"/>
        <end position="259"/>
    </location>
</feature>
<evidence type="ECO:0000313" key="2">
    <source>
        <dbReference type="EMBL" id="OOM81808.1"/>
    </source>
</evidence>
<feature type="transmembrane region" description="Helical" evidence="1">
    <location>
        <begin position="315"/>
        <end position="338"/>
    </location>
</feature>
<keyword evidence="1" id="KW-0812">Transmembrane</keyword>
<keyword evidence="3" id="KW-1185">Reference proteome</keyword>
<keyword evidence="1" id="KW-1133">Transmembrane helix</keyword>
<accession>A0A1S8TVR7</accession>
<name>A0A1S8TVR7_9CLOT</name>
<dbReference type="OrthoDB" id="2076832at2"/>
<feature type="transmembrane region" description="Helical" evidence="1">
    <location>
        <begin position="187"/>
        <end position="211"/>
    </location>
</feature>
<feature type="transmembrane region" description="Helical" evidence="1">
    <location>
        <begin position="271"/>
        <end position="294"/>
    </location>
</feature>